<feature type="region of interest" description="Disordered" evidence="3">
    <location>
        <begin position="1"/>
        <end position="24"/>
    </location>
</feature>
<accession>A0ABV6P2B0</accession>
<evidence type="ECO:0000259" key="4">
    <source>
        <dbReference type="PROSITE" id="PS51371"/>
    </source>
</evidence>
<dbReference type="InterPro" id="IPR000644">
    <property type="entry name" value="CBS_dom"/>
</dbReference>
<dbReference type="PANTHER" id="PTHR43080:SF2">
    <property type="entry name" value="CBS DOMAIN-CONTAINING PROTEIN"/>
    <property type="match status" value="1"/>
</dbReference>
<comment type="caution">
    <text evidence="5">The sequence shown here is derived from an EMBL/GenBank/DDBJ whole genome shotgun (WGS) entry which is preliminary data.</text>
</comment>
<keyword evidence="1 2" id="KW-0129">CBS domain</keyword>
<feature type="domain" description="CBS" evidence="4">
    <location>
        <begin position="104"/>
        <end position="157"/>
    </location>
</feature>
<evidence type="ECO:0000256" key="3">
    <source>
        <dbReference type="SAM" id="MobiDB-lite"/>
    </source>
</evidence>
<gene>
    <name evidence="5" type="ORF">ACFFHU_23875</name>
</gene>
<proteinExistence type="predicted"/>
<evidence type="ECO:0000313" key="6">
    <source>
        <dbReference type="Proteomes" id="UP001589894"/>
    </source>
</evidence>
<protein>
    <submittedName>
        <fullName evidence="5">HPP family protein</fullName>
    </submittedName>
</protein>
<dbReference type="RefSeq" id="WP_377342433.1">
    <property type="nucleotide sequence ID" value="NZ_JBHLUE010000019.1"/>
</dbReference>
<name>A0ABV6P2B0_9ACTN</name>
<dbReference type="PANTHER" id="PTHR43080">
    <property type="entry name" value="CBS DOMAIN-CONTAINING PROTEIN CBSX3, MITOCHONDRIAL"/>
    <property type="match status" value="1"/>
</dbReference>
<evidence type="ECO:0000256" key="2">
    <source>
        <dbReference type="PROSITE-ProRule" id="PRU00703"/>
    </source>
</evidence>
<dbReference type="PROSITE" id="PS51371">
    <property type="entry name" value="CBS"/>
    <property type="match status" value="2"/>
</dbReference>
<dbReference type="EMBL" id="JBHLUE010000019">
    <property type="protein sequence ID" value="MFC0567164.1"/>
    <property type="molecule type" value="Genomic_DNA"/>
</dbReference>
<reference evidence="5 6" key="1">
    <citation type="submission" date="2024-09" db="EMBL/GenBank/DDBJ databases">
        <authorList>
            <person name="Sun Q."/>
            <person name="Mori K."/>
        </authorList>
    </citation>
    <scope>NUCLEOTIDE SEQUENCE [LARGE SCALE GENOMIC DNA]</scope>
    <source>
        <strain evidence="5 6">TBRC 2205</strain>
    </source>
</reference>
<evidence type="ECO:0000313" key="5">
    <source>
        <dbReference type="EMBL" id="MFC0567164.1"/>
    </source>
</evidence>
<dbReference type="InterPro" id="IPR051257">
    <property type="entry name" value="Diverse_CBS-Domain"/>
</dbReference>
<feature type="domain" description="CBS" evidence="4">
    <location>
        <begin position="38"/>
        <end position="95"/>
    </location>
</feature>
<dbReference type="Gene3D" id="3.10.580.10">
    <property type="entry name" value="CBS-domain"/>
    <property type="match status" value="1"/>
</dbReference>
<keyword evidence="6" id="KW-1185">Reference proteome</keyword>
<dbReference type="Pfam" id="PF00571">
    <property type="entry name" value="CBS"/>
    <property type="match status" value="2"/>
</dbReference>
<organism evidence="5 6">
    <name type="scientific">Plantactinospora siamensis</name>
    <dbReference type="NCBI Taxonomy" id="555372"/>
    <lineage>
        <taxon>Bacteria</taxon>
        <taxon>Bacillati</taxon>
        <taxon>Actinomycetota</taxon>
        <taxon>Actinomycetes</taxon>
        <taxon>Micromonosporales</taxon>
        <taxon>Micromonosporaceae</taxon>
        <taxon>Plantactinospora</taxon>
    </lineage>
</organism>
<evidence type="ECO:0000256" key="1">
    <source>
        <dbReference type="ARBA" id="ARBA00023122"/>
    </source>
</evidence>
<dbReference type="SMART" id="SM00116">
    <property type="entry name" value="CBS"/>
    <property type="match status" value="2"/>
</dbReference>
<dbReference type="InterPro" id="IPR046342">
    <property type="entry name" value="CBS_dom_sf"/>
</dbReference>
<feature type="compositionally biased region" description="Low complexity" evidence="3">
    <location>
        <begin position="12"/>
        <end position="24"/>
    </location>
</feature>
<dbReference type="SUPFAM" id="SSF54631">
    <property type="entry name" value="CBS-domain pair"/>
    <property type="match status" value="1"/>
</dbReference>
<dbReference type="CDD" id="cd02205">
    <property type="entry name" value="CBS_pair_SF"/>
    <property type="match status" value="1"/>
</dbReference>
<dbReference type="Proteomes" id="UP001589894">
    <property type="component" value="Unassembled WGS sequence"/>
</dbReference>
<sequence>MTTTDRTHRQNGAAGAAKIAGDEASAVDPADRGVTEVMSTPVLTVRSGLLLGEALHAMVRGGRRHLVVVDDTERCVGVLADRTVAAVWAYDPSALARRVVGSVLEAAPPVLAADQRLVDAARLMRTAGVDAVAVVDAAGRPVGVVTGGDLVAVLAGR</sequence>